<keyword evidence="5" id="KW-0808">Transferase</keyword>
<dbReference type="Gene3D" id="3.10.110.10">
    <property type="entry name" value="Ubiquitin Conjugating Enzyme"/>
    <property type="match status" value="1"/>
</dbReference>
<evidence type="ECO:0000256" key="8">
    <source>
        <dbReference type="ARBA" id="ARBA00022737"/>
    </source>
</evidence>
<dbReference type="Pfam" id="PF26200">
    <property type="entry name" value="Rcat_RNF216"/>
    <property type="match status" value="1"/>
</dbReference>
<evidence type="ECO:0000256" key="9">
    <source>
        <dbReference type="ARBA" id="ARBA00022771"/>
    </source>
</evidence>
<dbReference type="EnsemblMetazoa" id="CapteT228754">
    <property type="protein sequence ID" value="CapteP228754"/>
    <property type="gene ID" value="CapteG228754"/>
</dbReference>
<evidence type="ECO:0000313" key="20">
    <source>
        <dbReference type="EMBL" id="ELT95569.1"/>
    </source>
</evidence>
<evidence type="ECO:0000256" key="5">
    <source>
        <dbReference type="ARBA" id="ARBA00022679"/>
    </source>
</evidence>
<dbReference type="Pfam" id="PF16100">
    <property type="entry name" value="RMI2"/>
    <property type="match status" value="1"/>
</dbReference>
<proteinExistence type="inferred from homology"/>
<evidence type="ECO:0000256" key="16">
    <source>
        <dbReference type="SAM" id="MobiDB-lite"/>
    </source>
</evidence>
<reference evidence="20 22" key="2">
    <citation type="journal article" date="2013" name="Nature">
        <title>Insights into bilaterian evolution from three spiralian genomes.</title>
        <authorList>
            <person name="Simakov O."/>
            <person name="Marletaz F."/>
            <person name="Cho S.J."/>
            <person name="Edsinger-Gonzales E."/>
            <person name="Havlak P."/>
            <person name="Hellsten U."/>
            <person name="Kuo D.H."/>
            <person name="Larsson T."/>
            <person name="Lv J."/>
            <person name="Arendt D."/>
            <person name="Savage R."/>
            <person name="Osoegawa K."/>
            <person name="de Jong P."/>
            <person name="Grimwood J."/>
            <person name="Chapman J.A."/>
            <person name="Shapiro H."/>
            <person name="Aerts A."/>
            <person name="Otillar R.P."/>
            <person name="Terry A.Y."/>
            <person name="Boore J.L."/>
            <person name="Grigoriev I.V."/>
            <person name="Lindberg D.R."/>
            <person name="Seaver E.C."/>
            <person name="Weisblat D.A."/>
            <person name="Putnam N.H."/>
            <person name="Rokhsar D.S."/>
        </authorList>
    </citation>
    <scope>NUCLEOTIDE SEQUENCE</scope>
    <source>
        <strain evidence="20 22">I ESC-2004</strain>
    </source>
</reference>
<dbReference type="PROSITE" id="PS50908">
    <property type="entry name" value="RWD"/>
    <property type="match status" value="1"/>
</dbReference>
<dbReference type="GO" id="GO:0008270">
    <property type="term" value="F:zinc ion binding"/>
    <property type="evidence" value="ECO:0007669"/>
    <property type="project" value="UniProtKB-KW"/>
</dbReference>
<feature type="domain" description="RWD" evidence="18">
    <location>
        <begin position="122"/>
        <end position="288"/>
    </location>
</feature>
<keyword evidence="13" id="KW-0472">Membrane</keyword>
<evidence type="ECO:0000256" key="13">
    <source>
        <dbReference type="ARBA" id="ARBA00023136"/>
    </source>
</evidence>
<dbReference type="EMBL" id="AMQN01011766">
    <property type="status" value="NOT_ANNOTATED_CDS"/>
    <property type="molecule type" value="Genomic_DNA"/>
</dbReference>
<feature type="region of interest" description="Disordered" evidence="16">
    <location>
        <begin position="189"/>
        <end position="211"/>
    </location>
</feature>
<dbReference type="PROSITE" id="PS51873">
    <property type="entry name" value="TRIAD"/>
    <property type="match status" value="1"/>
</dbReference>
<dbReference type="InterPro" id="IPR032245">
    <property type="entry name" value="RMI2"/>
</dbReference>
<evidence type="ECO:0000256" key="2">
    <source>
        <dbReference type="ARBA" id="ARBA00004167"/>
    </source>
</evidence>
<comment type="pathway">
    <text evidence="3">Protein modification; protein ubiquitination.</text>
</comment>
<dbReference type="HOGENOM" id="CLU_021364_1_1_1"/>
<dbReference type="InterPro" id="IPR013083">
    <property type="entry name" value="Znf_RING/FYVE/PHD"/>
</dbReference>
<evidence type="ECO:0000256" key="1">
    <source>
        <dbReference type="ARBA" id="ARBA00001798"/>
    </source>
</evidence>
<dbReference type="AlphaFoldDB" id="R7TPI0"/>
<dbReference type="InterPro" id="IPR012340">
    <property type="entry name" value="NA-bd_OB-fold"/>
</dbReference>
<accession>R7TPI0</accession>
<evidence type="ECO:0000256" key="15">
    <source>
        <dbReference type="PROSITE-ProRule" id="PRU00175"/>
    </source>
</evidence>
<evidence type="ECO:0000259" key="17">
    <source>
        <dbReference type="PROSITE" id="PS50089"/>
    </source>
</evidence>
<dbReference type="OMA" id="DFIRLPC"/>
<dbReference type="GO" id="GO:0061630">
    <property type="term" value="F:ubiquitin protein ligase activity"/>
    <property type="evidence" value="ECO:0007669"/>
    <property type="project" value="UniProtKB-EC"/>
</dbReference>
<keyword evidence="11" id="KW-0862">Zinc</keyword>
<dbReference type="Proteomes" id="UP000014760">
    <property type="component" value="Unassembled WGS sequence"/>
</dbReference>
<dbReference type="PANTHER" id="PTHR11685">
    <property type="entry name" value="RBR FAMILY RING FINGER AND IBR DOMAIN-CONTAINING"/>
    <property type="match status" value="1"/>
</dbReference>
<keyword evidence="7" id="KW-0479">Metal-binding</keyword>
<evidence type="ECO:0000256" key="11">
    <source>
        <dbReference type="ARBA" id="ARBA00022833"/>
    </source>
</evidence>
<dbReference type="FunFam" id="3.30.40.10:FF:000051">
    <property type="entry name" value="RBR-type E3 ubiquitin transferase"/>
    <property type="match status" value="1"/>
</dbReference>
<gene>
    <name evidence="20" type="ORF">CAPTEDRAFT_228754</name>
</gene>
<feature type="domain" description="RING-type" evidence="19">
    <location>
        <begin position="343"/>
        <end position="570"/>
    </location>
</feature>
<dbReference type="InterPro" id="IPR002867">
    <property type="entry name" value="IBR_dom"/>
</dbReference>
<dbReference type="InterPro" id="IPR006575">
    <property type="entry name" value="RWD_dom"/>
</dbReference>
<dbReference type="CDD" id="cd20341">
    <property type="entry name" value="BRcat_RBR_RNF14"/>
    <property type="match status" value="1"/>
</dbReference>
<evidence type="ECO:0000256" key="10">
    <source>
        <dbReference type="ARBA" id="ARBA00022786"/>
    </source>
</evidence>
<evidence type="ECO:0000313" key="21">
    <source>
        <dbReference type="EnsemblMetazoa" id="CapteP228754"/>
    </source>
</evidence>
<dbReference type="InterPro" id="IPR031128">
    <property type="entry name" value="RNF14_RING-HC_Zfn"/>
</dbReference>
<dbReference type="SUPFAM" id="SSF54495">
    <property type="entry name" value="UBC-like"/>
    <property type="match status" value="1"/>
</dbReference>
<keyword evidence="6" id="KW-0812">Transmembrane</keyword>
<dbReference type="Gene3D" id="1.20.120.1750">
    <property type="match status" value="2"/>
</dbReference>
<sequence length="658" mass="74839">MSSRLTLPARKMLVEHLCSASVLGINNEIKQWTAFKDCFSVVWLQGTVQEVNEQSDSFQLDDGSGVAMVTKVSTVHPGCPKPVSDTGTTVLIPYSQNFLAVMATEEDTRPECWPMNLAEQQDELCALESIFADDGALSVSVIPSEAEGEGGASVDTPEIGTQYALQLLIPVHQSTLILHILMPYDEEEPDAAASAAANGQQKPEFSRSESGKRWHTSVQVEHLPPLVLQVTLPWDYPSASPPVFTLSSLWLGSKALSSICQQLDKLWENGMPVLYAWYAWLQNESMAFLGIQDELKLMTLDEEKDLQVCRDFRALPEFNDLQRDLTSLVRFDYEKRRRVFCQSMHTCGICFDEKLGSEFFLISECQHHFCRDCLTSYCQMHVRDGTVTQLRCPQDECKVSLPHPVLANVLGQEELIRLERLQLERALDAMDDVQWCPRCMFPVILEDDGKFGSCTKCFFTFCVRCKDAWHQGLPCKTDVARLAEIEKKIAEARERDKSNAEKMRMIKMELESYETVRKISQPCPKCRAPIEKNEGCHHVVCTNCHTHMCYRCGAAIRGYDHFQSSCELFDVDNIPVRNRIQPAINERLIGIQVELRVDPMAHERLVQCPRCRQRNMKEARNNHMRCWACRANFCFLCKNIFVKLQEHFIMGGCPQHSG</sequence>
<dbReference type="PROSITE" id="PS00518">
    <property type="entry name" value="ZF_RING_1"/>
    <property type="match status" value="1"/>
</dbReference>
<dbReference type="OrthoDB" id="1431934at2759"/>
<dbReference type="Pfam" id="PF01485">
    <property type="entry name" value="IBR"/>
    <property type="match status" value="1"/>
</dbReference>
<dbReference type="InterPro" id="IPR001841">
    <property type="entry name" value="Znf_RING"/>
</dbReference>
<dbReference type="CDD" id="cd16628">
    <property type="entry name" value="RING-HC_RBR_RNF14"/>
    <property type="match status" value="1"/>
</dbReference>
<organism evidence="20">
    <name type="scientific">Capitella teleta</name>
    <name type="common">Polychaete worm</name>
    <dbReference type="NCBI Taxonomy" id="283909"/>
    <lineage>
        <taxon>Eukaryota</taxon>
        <taxon>Metazoa</taxon>
        <taxon>Spiralia</taxon>
        <taxon>Lophotrochozoa</taxon>
        <taxon>Annelida</taxon>
        <taxon>Polychaeta</taxon>
        <taxon>Sedentaria</taxon>
        <taxon>Scolecida</taxon>
        <taxon>Capitellidae</taxon>
        <taxon>Capitella</taxon>
    </lineage>
</organism>
<comment type="catalytic activity">
    <reaction evidence="1">
        <text>[E2 ubiquitin-conjugating enzyme]-S-ubiquitinyl-L-cysteine + [acceptor protein]-L-lysine = [E2 ubiquitin-conjugating enzyme]-L-cysteine + [acceptor protein]-N(6)-ubiquitinyl-L-lysine.</text>
        <dbReference type="EC" id="2.3.2.31"/>
    </reaction>
</comment>
<dbReference type="Gene3D" id="3.30.40.10">
    <property type="entry name" value="Zinc/RING finger domain, C3HC4 (zinc finger)"/>
    <property type="match status" value="1"/>
</dbReference>
<evidence type="ECO:0000256" key="12">
    <source>
        <dbReference type="ARBA" id="ARBA00022989"/>
    </source>
</evidence>
<dbReference type="STRING" id="283909.R7TPI0"/>
<dbReference type="SUPFAM" id="SSF57850">
    <property type="entry name" value="RING/U-box"/>
    <property type="match status" value="4"/>
</dbReference>
<comment type="similarity">
    <text evidence="14">Belongs to the RBR family. RNF144 subfamily.</text>
</comment>
<evidence type="ECO:0000313" key="22">
    <source>
        <dbReference type="Proteomes" id="UP000014760"/>
    </source>
</evidence>
<comment type="subcellular location">
    <subcellularLocation>
        <location evidence="2">Membrane</location>
        <topology evidence="2">Single-pass membrane protein</topology>
    </subcellularLocation>
</comment>
<keyword evidence="8" id="KW-0677">Repeat</keyword>
<dbReference type="GO" id="GO:0031090">
    <property type="term" value="C:organelle membrane"/>
    <property type="evidence" value="ECO:0007669"/>
    <property type="project" value="UniProtKB-ARBA"/>
</dbReference>
<reference evidence="22" key="1">
    <citation type="submission" date="2012-12" db="EMBL/GenBank/DDBJ databases">
        <authorList>
            <person name="Hellsten U."/>
            <person name="Grimwood J."/>
            <person name="Chapman J.A."/>
            <person name="Shapiro H."/>
            <person name="Aerts A."/>
            <person name="Otillar R.P."/>
            <person name="Terry A.Y."/>
            <person name="Boore J.L."/>
            <person name="Simakov O."/>
            <person name="Marletaz F."/>
            <person name="Cho S.-J."/>
            <person name="Edsinger-Gonzales E."/>
            <person name="Havlak P."/>
            <person name="Kuo D.-H."/>
            <person name="Larsson T."/>
            <person name="Lv J."/>
            <person name="Arendt D."/>
            <person name="Savage R."/>
            <person name="Osoegawa K."/>
            <person name="de Jong P."/>
            <person name="Lindberg D.R."/>
            <person name="Seaver E.C."/>
            <person name="Weisblat D.A."/>
            <person name="Putnam N.H."/>
            <person name="Grigoriev I.V."/>
            <person name="Rokhsar D.S."/>
        </authorList>
    </citation>
    <scope>NUCLEOTIDE SEQUENCE</scope>
    <source>
        <strain evidence="22">I ESC-2004</strain>
    </source>
</reference>
<dbReference type="InterPro" id="IPR016135">
    <property type="entry name" value="UBQ-conjugating_enzyme/RWD"/>
</dbReference>
<dbReference type="InterPro" id="IPR044066">
    <property type="entry name" value="TRIAD_supradom"/>
</dbReference>
<evidence type="ECO:0000256" key="14">
    <source>
        <dbReference type="ARBA" id="ARBA00038342"/>
    </source>
</evidence>
<dbReference type="GO" id="GO:0016567">
    <property type="term" value="P:protein ubiquitination"/>
    <property type="evidence" value="ECO:0007669"/>
    <property type="project" value="InterPro"/>
</dbReference>
<dbReference type="Gene3D" id="2.40.50.140">
    <property type="entry name" value="Nucleic acid-binding proteins"/>
    <property type="match status" value="1"/>
</dbReference>
<dbReference type="SMART" id="SM00647">
    <property type="entry name" value="IBR"/>
    <property type="match status" value="2"/>
</dbReference>
<dbReference type="EMBL" id="KB309082">
    <property type="protein sequence ID" value="ELT95569.1"/>
    <property type="molecule type" value="Genomic_DNA"/>
</dbReference>
<dbReference type="GO" id="GO:0005737">
    <property type="term" value="C:cytoplasm"/>
    <property type="evidence" value="ECO:0007669"/>
    <property type="project" value="UniProtKB-ARBA"/>
</dbReference>
<dbReference type="Gene3D" id="2.20.25.20">
    <property type="match status" value="1"/>
</dbReference>
<dbReference type="SMART" id="SM00184">
    <property type="entry name" value="RING"/>
    <property type="match status" value="3"/>
</dbReference>
<name>R7TPI0_CAPTE</name>
<evidence type="ECO:0000256" key="3">
    <source>
        <dbReference type="ARBA" id="ARBA00004906"/>
    </source>
</evidence>
<evidence type="ECO:0000259" key="19">
    <source>
        <dbReference type="PROSITE" id="PS51873"/>
    </source>
</evidence>
<dbReference type="EC" id="2.3.2.31" evidence="4"/>
<evidence type="ECO:0000256" key="6">
    <source>
        <dbReference type="ARBA" id="ARBA00022692"/>
    </source>
</evidence>
<protein>
    <recommendedName>
        <fullName evidence="4">RBR-type E3 ubiquitin transferase</fullName>
        <ecNumber evidence="4">2.3.2.31</ecNumber>
    </recommendedName>
</protein>
<reference evidence="21" key="3">
    <citation type="submission" date="2015-06" db="UniProtKB">
        <authorList>
            <consortium name="EnsemblMetazoa"/>
        </authorList>
    </citation>
    <scope>IDENTIFICATION</scope>
</reference>
<evidence type="ECO:0000256" key="7">
    <source>
        <dbReference type="ARBA" id="ARBA00022723"/>
    </source>
</evidence>
<keyword evidence="12" id="KW-1133">Transmembrane helix</keyword>
<evidence type="ECO:0000259" key="18">
    <source>
        <dbReference type="PROSITE" id="PS50908"/>
    </source>
</evidence>
<keyword evidence="22" id="KW-1185">Reference proteome</keyword>
<keyword evidence="9 15" id="KW-0863">Zinc-finger</keyword>
<keyword evidence="10" id="KW-0833">Ubl conjugation pathway</keyword>
<feature type="domain" description="RING-type" evidence="17">
    <location>
        <begin position="347"/>
        <end position="396"/>
    </location>
</feature>
<dbReference type="InterPro" id="IPR031127">
    <property type="entry name" value="E3_UB_ligase_RBR"/>
</dbReference>
<dbReference type="Pfam" id="PF05773">
    <property type="entry name" value="RWD"/>
    <property type="match status" value="1"/>
</dbReference>
<dbReference type="CDD" id="cd20336">
    <property type="entry name" value="Rcat_RBR"/>
    <property type="match status" value="1"/>
</dbReference>
<dbReference type="PROSITE" id="PS50089">
    <property type="entry name" value="ZF_RING_2"/>
    <property type="match status" value="1"/>
</dbReference>
<dbReference type="InterPro" id="IPR017907">
    <property type="entry name" value="Znf_RING_CS"/>
</dbReference>
<dbReference type="SMART" id="SM00591">
    <property type="entry name" value="RWD"/>
    <property type="match status" value="1"/>
</dbReference>
<evidence type="ECO:0000256" key="4">
    <source>
        <dbReference type="ARBA" id="ARBA00012251"/>
    </source>
</evidence>
<dbReference type="CDD" id="cd23820">
    <property type="entry name" value="RWD_RNF14"/>
    <property type="match status" value="1"/>
</dbReference>